<name>A0A5C3FFJ0_PSEA2</name>
<dbReference type="RefSeq" id="XP_014659904.1">
    <property type="nucleotide sequence ID" value="XM_014804418.1"/>
</dbReference>
<protein>
    <submittedName>
        <fullName evidence="1">Uncharacterized protein</fullName>
    </submittedName>
</protein>
<keyword evidence="2" id="KW-1185">Reference proteome</keyword>
<dbReference type="Proteomes" id="UP000325008">
    <property type="component" value="Unassembled WGS sequence"/>
</dbReference>
<sequence>MEAATASEQQRASLRAGRVTIEAWQPSQVSRTFLPGRRQTGNEQPEAKDLQRRLEASMIARTSKLCSRICVRQGRGGGLGGPGPGSCASSGGCESANTGCQAAAGNWSLAVLRAVHQSTAKSGRPDVVIRPPGAIIAYLYPLVKSKMPKNRRRAVVRTE</sequence>
<evidence type="ECO:0000313" key="2">
    <source>
        <dbReference type="Proteomes" id="UP000325008"/>
    </source>
</evidence>
<accession>A0A5C3FFJ0</accession>
<organism evidence="1 2">
    <name type="scientific">Pseudozyma antarctica</name>
    <name type="common">Yeast</name>
    <name type="synonym">Candida antarctica</name>
    <dbReference type="NCBI Taxonomy" id="84753"/>
    <lineage>
        <taxon>Eukaryota</taxon>
        <taxon>Fungi</taxon>
        <taxon>Dikarya</taxon>
        <taxon>Basidiomycota</taxon>
        <taxon>Ustilaginomycotina</taxon>
        <taxon>Ustilaginomycetes</taxon>
        <taxon>Ustilaginales</taxon>
        <taxon>Ustilaginaceae</taxon>
        <taxon>Moesziomyces</taxon>
    </lineage>
</organism>
<proteinExistence type="predicted"/>
<dbReference type="EMBL" id="OOIQ01000001">
    <property type="protein sequence ID" value="SPO43164.1"/>
    <property type="molecule type" value="Genomic_DNA"/>
</dbReference>
<reference evidence="1" key="1">
    <citation type="submission" date="2018-03" db="EMBL/GenBank/DDBJ databases">
        <authorList>
            <person name="Guldener U."/>
        </authorList>
    </citation>
    <scope>NUCLEOTIDE SEQUENCE [LARGE SCALE GENOMIC DNA]</scope>
    <source>
        <strain evidence="1">ATCC34888</strain>
    </source>
</reference>
<evidence type="ECO:0000313" key="1">
    <source>
        <dbReference type="EMBL" id="SPO43164.1"/>
    </source>
</evidence>
<comment type="caution">
    <text evidence="1">The sequence shown here is derived from an EMBL/GenBank/DDBJ whole genome shotgun (WGS) entry which is preliminary data.</text>
</comment>
<dbReference type="AlphaFoldDB" id="A0A5C3FFJ0"/>
<gene>
    <name evidence="1" type="ORF">PSANT_00848</name>
</gene>